<evidence type="ECO:0000313" key="3">
    <source>
        <dbReference type="EMBL" id="SNY89653.1"/>
    </source>
</evidence>
<keyword evidence="1" id="KW-0472">Membrane</keyword>
<feature type="transmembrane region" description="Helical" evidence="1">
    <location>
        <begin position="16"/>
        <end position="37"/>
    </location>
</feature>
<gene>
    <name evidence="3" type="ORF">SAMN04244553_6672</name>
</gene>
<keyword evidence="4" id="KW-1185">Reference proteome</keyword>
<organism evidence="3 4">
    <name type="scientific">Nocardia amikacinitolerans</name>
    <dbReference type="NCBI Taxonomy" id="756689"/>
    <lineage>
        <taxon>Bacteria</taxon>
        <taxon>Bacillati</taxon>
        <taxon>Actinomycetota</taxon>
        <taxon>Actinomycetes</taxon>
        <taxon>Mycobacteriales</taxon>
        <taxon>Nocardiaceae</taxon>
        <taxon>Nocardia</taxon>
    </lineage>
</organism>
<dbReference type="SUPFAM" id="SSF51445">
    <property type="entry name" value="(Trans)glycosidases"/>
    <property type="match status" value="1"/>
</dbReference>
<evidence type="ECO:0000259" key="2">
    <source>
        <dbReference type="Pfam" id="PF13200"/>
    </source>
</evidence>
<evidence type="ECO:0000256" key="1">
    <source>
        <dbReference type="SAM" id="Phobius"/>
    </source>
</evidence>
<name>A0A285LYX1_9NOCA</name>
<dbReference type="InterPro" id="IPR025275">
    <property type="entry name" value="DUF4015"/>
</dbReference>
<accession>A0A285LYX1</accession>
<dbReference type="InterPro" id="IPR017853">
    <property type="entry name" value="GH"/>
</dbReference>
<feature type="domain" description="DUF4015" evidence="2">
    <location>
        <begin position="220"/>
        <end position="527"/>
    </location>
</feature>
<evidence type="ECO:0000313" key="4">
    <source>
        <dbReference type="Proteomes" id="UP000219565"/>
    </source>
</evidence>
<sequence length="529" mass="56636">MCALLKRVPESRARRLAAIAVTVVGSILAVAVLVTAFRPEGERLAVTGLPAGVVGAAAAPELALRVDAAGHDPNAVRMKLDGSPVTGVVEGDDVVYRPGVLPDGTYEFTAEIPSDGPLGFLRSEPRATVAVTVDTTPPTVQLDPPRPVRSYREPVTLRGRAIGAQQVSVGSVSVPVAEDGAFEITLPRAPKGDELVAVDAAGNASRTPLTATVELPRIRAVHVTAHAWSHEGLREGVLDLARSGRIDTVQLDIKDEDGVVGYDSQVPLARESGAATTIYDARAALTQLHDMGLRVIGRIVAFRDPTLAEWAWRGGRTDWVVQNPGGQPYSSHYGAIAFTNFAHPEVRKYNIDLAVEAAALGFDEIMYDYIRRPDGSLSSMAFPGATVDPIVSIAEFLRESLDPVHDAGAFQSAAVFGIAVTRPDQIAQDIPMMAAHLDYVAPMVYPSHWNSGEYGVANPNGQPYDIVLRSLQDFRRVTEGTGAKVVPWLQDFSLGVTYGHAEVQAQIDATAAAEIDSWVLWSPVVRYHL</sequence>
<proteinExistence type="predicted"/>
<keyword evidence="1" id="KW-0812">Transmembrane</keyword>
<keyword evidence="1" id="KW-1133">Transmembrane helix</keyword>
<protein>
    <recommendedName>
        <fullName evidence="2">DUF4015 domain-containing protein</fullName>
    </recommendedName>
</protein>
<dbReference type="Gene3D" id="3.20.20.80">
    <property type="entry name" value="Glycosidases"/>
    <property type="match status" value="1"/>
</dbReference>
<dbReference type="AlphaFoldDB" id="A0A285LYX1"/>
<dbReference type="STRING" id="1379680.GCA_001612615_04576"/>
<dbReference type="Proteomes" id="UP000219565">
    <property type="component" value="Unassembled WGS sequence"/>
</dbReference>
<dbReference type="EMBL" id="OBEG01000009">
    <property type="protein sequence ID" value="SNY89653.1"/>
    <property type="molecule type" value="Genomic_DNA"/>
</dbReference>
<dbReference type="Pfam" id="PF13200">
    <property type="entry name" value="DUF4015"/>
    <property type="match status" value="1"/>
</dbReference>
<reference evidence="3 4" key="1">
    <citation type="submission" date="2017-09" db="EMBL/GenBank/DDBJ databases">
        <authorList>
            <person name="Ehlers B."/>
            <person name="Leendertz F.H."/>
        </authorList>
    </citation>
    <scope>NUCLEOTIDE SEQUENCE [LARGE SCALE GENOMIC DNA]</scope>
    <source>
        <strain evidence="3 4">DSM 45537</strain>
    </source>
</reference>